<keyword evidence="3" id="KW-1185">Reference proteome</keyword>
<evidence type="ECO:0000259" key="1">
    <source>
        <dbReference type="Pfam" id="PF00899"/>
    </source>
</evidence>
<reference evidence="2 3" key="1">
    <citation type="submission" date="2020-10" db="EMBL/GenBank/DDBJ databases">
        <title>Phylogeny of dyella-like bacteria.</title>
        <authorList>
            <person name="Fu J."/>
        </authorList>
    </citation>
    <scope>NUCLEOTIDE SEQUENCE [LARGE SCALE GENOMIC DNA]</scope>
    <source>
        <strain evidence="2 3">DHOB09</strain>
    </source>
</reference>
<dbReference type="SUPFAM" id="SSF54495">
    <property type="entry name" value="UBC-like"/>
    <property type="match status" value="1"/>
</dbReference>
<evidence type="ECO:0000313" key="2">
    <source>
        <dbReference type="EMBL" id="QRN55583.1"/>
    </source>
</evidence>
<dbReference type="Pfam" id="PF00899">
    <property type="entry name" value="ThiF"/>
    <property type="match status" value="1"/>
</dbReference>
<dbReference type="Gene3D" id="3.40.50.720">
    <property type="entry name" value="NAD(P)-binding Rossmann-like Domain"/>
    <property type="match status" value="1"/>
</dbReference>
<gene>
    <name evidence="2" type="ORF">ISN74_09795</name>
</gene>
<dbReference type="SUPFAM" id="SSF69572">
    <property type="entry name" value="Activating enzymes of the ubiquitin-like proteins"/>
    <property type="match status" value="1"/>
</dbReference>
<accession>A0ABX7GYL0</accession>
<organism evidence="2 3">
    <name type="scientific">Dyella caseinilytica</name>
    <dbReference type="NCBI Taxonomy" id="1849581"/>
    <lineage>
        <taxon>Bacteria</taxon>
        <taxon>Pseudomonadati</taxon>
        <taxon>Pseudomonadota</taxon>
        <taxon>Gammaproteobacteria</taxon>
        <taxon>Lysobacterales</taxon>
        <taxon>Rhodanobacteraceae</taxon>
        <taxon>Dyella</taxon>
    </lineage>
</organism>
<dbReference type="PANTHER" id="PTHR43267">
    <property type="entry name" value="TRNA THREONYLCARBAMOYLADENOSINE DEHYDRATASE"/>
    <property type="match status" value="1"/>
</dbReference>
<protein>
    <submittedName>
        <fullName evidence="2">ThiF family adenylyltransferase</fullName>
    </submittedName>
</protein>
<dbReference type="EMBL" id="CP064030">
    <property type="protein sequence ID" value="QRN55583.1"/>
    <property type="molecule type" value="Genomic_DNA"/>
</dbReference>
<dbReference type="Gene3D" id="3.10.110.10">
    <property type="entry name" value="Ubiquitin Conjugating Enzyme"/>
    <property type="match status" value="1"/>
</dbReference>
<dbReference type="InterPro" id="IPR035985">
    <property type="entry name" value="Ubiquitin-activating_enz"/>
</dbReference>
<dbReference type="RefSeq" id="WP_188799149.1">
    <property type="nucleotide sequence ID" value="NZ_BMIZ01000001.1"/>
</dbReference>
<dbReference type="PANTHER" id="PTHR43267:SF1">
    <property type="entry name" value="TRNA THREONYLCARBAMOYLADENOSINE DEHYDRATASE"/>
    <property type="match status" value="1"/>
</dbReference>
<dbReference type="Proteomes" id="UP000663181">
    <property type="component" value="Chromosome"/>
</dbReference>
<dbReference type="InterPro" id="IPR045886">
    <property type="entry name" value="ThiF/MoeB/HesA"/>
</dbReference>
<sequence length="566" mass="63018">MASHDWWYFDDPARFKLEREELNELAARSEWLTLGELRVNGNLRLEQEFEVNLGHRQVAFILRYPDSFPFSPPSVFPRDEQYRLSGHQYGPGGELCLEYRADNWSPEFKGWQLVQSAYNLLSGENPAPGERGEVPSAHALTEGQRTRTSASRLVMNSNLAVVFEALPEGFPITGDAYVNIRSQNRVFFITSLGEAGRFYNDESVPALIREDGLQRTVRITRVDAAAMLPDTETREVFVATAAPLGWQPEDQLFVVLQDGEIVVYRVYDTWVDNVTVLPPEPNVARSGHDHEPLNAKRVGMVGCGSLGSKVAAMLARVGVVDFVLVDDDLFLPGNVERNDLDWRDVGLHKASAVGEKLQRIRTGVKTNVLRRQLGGQESSTASEGTMAALSHCDLIFDATANPVAANILSQFATRIPVVWAEIYAGGVGGMIARHRPGKEPPMDLMRRAVDNWFREKDVPVPRADVDYGQRQGDVTMIADDADVSAIAAPATRLAIDTLLAREPSYFPNSMYIIGLSPCPLFEQPFVTYPIDLPEPPPVAEAPALSDDERREELTRIVDMFQRLRNA</sequence>
<dbReference type="InterPro" id="IPR000594">
    <property type="entry name" value="ThiF_NAD_FAD-bd"/>
</dbReference>
<dbReference type="InterPro" id="IPR016135">
    <property type="entry name" value="UBQ-conjugating_enzyme/RWD"/>
</dbReference>
<keyword evidence="2" id="KW-0808">Transferase</keyword>
<keyword evidence="2" id="KW-0548">Nucleotidyltransferase</keyword>
<feature type="domain" description="THIF-type NAD/FAD binding fold" evidence="1">
    <location>
        <begin position="291"/>
        <end position="423"/>
    </location>
</feature>
<proteinExistence type="predicted"/>
<dbReference type="GO" id="GO:0016779">
    <property type="term" value="F:nucleotidyltransferase activity"/>
    <property type="evidence" value="ECO:0007669"/>
    <property type="project" value="UniProtKB-KW"/>
</dbReference>
<evidence type="ECO:0000313" key="3">
    <source>
        <dbReference type="Proteomes" id="UP000663181"/>
    </source>
</evidence>
<name>A0ABX7GYL0_9GAMM</name>